<dbReference type="Proteomes" id="UP000015241">
    <property type="component" value="Unassembled WGS sequence"/>
</dbReference>
<gene>
    <name evidence="1" type="ORF">FOMPIDRAFT_1083693</name>
</gene>
<evidence type="ECO:0000313" key="2">
    <source>
        <dbReference type="Proteomes" id="UP000015241"/>
    </source>
</evidence>
<evidence type="ECO:0000313" key="1">
    <source>
        <dbReference type="EMBL" id="EPT03341.1"/>
    </source>
</evidence>
<proteinExistence type="predicted"/>
<name>S8FPZ4_FOMSC</name>
<accession>S8FPZ4</accession>
<dbReference type="AlphaFoldDB" id="S8FPZ4"/>
<protein>
    <submittedName>
        <fullName evidence="1">Uncharacterized protein</fullName>
    </submittedName>
</protein>
<reference evidence="1 2" key="1">
    <citation type="journal article" date="2012" name="Science">
        <title>The Paleozoic origin of enzymatic lignin decomposition reconstructed from 31 fungal genomes.</title>
        <authorList>
            <person name="Floudas D."/>
            <person name="Binder M."/>
            <person name="Riley R."/>
            <person name="Barry K."/>
            <person name="Blanchette R.A."/>
            <person name="Henrissat B."/>
            <person name="Martinez A.T."/>
            <person name="Otillar R."/>
            <person name="Spatafora J.W."/>
            <person name="Yadav J.S."/>
            <person name="Aerts A."/>
            <person name="Benoit I."/>
            <person name="Boyd A."/>
            <person name="Carlson A."/>
            <person name="Copeland A."/>
            <person name="Coutinho P.M."/>
            <person name="de Vries R.P."/>
            <person name="Ferreira P."/>
            <person name="Findley K."/>
            <person name="Foster B."/>
            <person name="Gaskell J."/>
            <person name="Glotzer D."/>
            <person name="Gorecki P."/>
            <person name="Heitman J."/>
            <person name="Hesse C."/>
            <person name="Hori C."/>
            <person name="Igarashi K."/>
            <person name="Jurgens J.A."/>
            <person name="Kallen N."/>
            <person name="Kersten P."/>
            <person name="Kohler A."/>
            <person name="Kuees U."/>
            <person name="Kumar T.K.A."/>
            <person name="Kuo A."/>
            <person name="LaButti K."/>
            <person name="Larrondo L.F."/>
            <person name="Lindquist E."/>
            <person name="Ling A."/>
            <person name="Lombard V."/>
            <person name="Lucas S."/>
            <person name="Lundell T."/>
            <person name="Martin R."/>
            <person name="McLaughlin D.J."/>
            <person name="Morgenstern I."/>
            <person name="Morin E."/>
            <person name="Murat C."/>
            <person name="Nagy L.G."/>
            <person name="Nolan M."/>
            <person name="Ohm R.A."/>
            <person name="Patyshakuliyeva A."/>
            <person name="Rokas A."/>
            <person name="Ruiz-Duenas F.J."/>
            <person name="Sabat G."/>
            <person name="Salamov A."/>
            <person name="Samejima M."/>
            <person name="Schmutz J."/>
            <person name="Slot J.C."/>
            <person name="St John F."/>
            <person name="Stenlid J."/>
            <person name="Sun H."/>
            <person name="Sun S."/>
            <person name="Syed K."/>
            <person name="Tsang A."/>
            <person name="Wiebenga A."/>
            <person name="Young D."/>
            <person name="Pisabarro A."/>
            <person name="Eastwood D.C."/>
            <person name="Martin F."/>
            <person name="Cullen D."/>
            <person name="Grigoriev I.V."/>
            <person name="Hibbett D.S."/>
        </authorList>
    </citation>
    <scope>NUCLEOTIDE SEQUENCE</scope>
    <source>
        <strain evidence="2">FP-58527</strain>
    </source>
</reference>
<dbReference type="HOGENOM" id="CLU_3019837_0_0_1"/>
<keyword evidence="2" id="KW-1185">Reference proteome</keyword>
<dbReference type="EMBL" id="KE504130">
    <property type="protein sequence ID" value="EPT03341.1"/>
    <property type="molecule type" value="Genomic_DNA"/>
</dbReference>
<feature type="non-terminal residue" evidence="1">
    <location>
        <position position="1"/>
    </location>
</feature>
<sequence>YVPGGLDGIVIAVDTVGTGQNTSYPSSSDIIALQIPFEDGAFPHSVVAGGPCVGKQ</sequence>
<dbReference type="OrthoDB" id="3223416at2759"/>
<feature type="non-terminal residue" evidence="1">
    <location>
        <position position="56"/>
    </location>
</feature>
<dbReference type="InParanoid" id="S8FPZ4"/>
<organism evidence="1 2">
    <name type="scientific">Fomitopsis schrenkii</name>
    <name type="common">Brown rot fungus</name>
    <dbReference type="NCBI Taxonomy" id="2126942"/>
    <lineage>
        <taxon>Eukaryota</taxon>
        <taxon>Fungi</taxon>
        <taxon>Dikarya</taxon>
        <taxon>Basidiomycota</taxon>
        <taxon>Agaricomycotina</taxon>
        <taxon>Agaricomycetes</taxon>
        <taxon>Polyporales</taxon>
        <taxon>Fomitopsis</taxon>
    </lineage>
</organism>